<dbReference type="Gene3D" id="2.60.120.260">
    <property type="entry name" value="Galactose-binding domain-like"/>
    <property type="match status" value="1"/>
</dbReference>
<dbReference type="CDD" id="cd00063">
    <property type="entry name" value="FN3"/>
    <property type="match status" value="2"/>
</dbReference>
<dbReference type="InterPro" id="IPR003961">
    <property type="entry name" value="FN3_dom"/>
</dbReference>
<dbReference type="InterPro" id="IPR026444">
    <property type="entry name" value="Secre_tail"/>
</dbReference>
<evidence type="ECO:0000256" key="2">
    <source>
        <dbReference type="ARBA" id="ARBA00023157"/>
    </source>
</evidence>
<feature type="domain" description="Fibronectin type-III" evidence="4">
    <location>
        <begin position="1046"/>
        <end position="1137"/>
    </location>
</feature>
<protein>
    <recommendedName>
        <fullName evidence="4">Fibronectin type-III domain-containing protein</fullName>
    </recommendedName>
</protein>
<feature type="chain" id="PRO_5046493193" description="Fibronectin type-III domain-containing protein" evidence="3">
    <location>
        <begin position="20"/>
        <end position="1314"/>
    </location>
</feature>
<dbReference type="SUPFAM" id="SSF49265">
    <property type="entry name" value="Fibronectin type III"/>
    <property type="match status" value="1"/>
</dbReference>
<keyword evidence="2" id="KW-1015">Disulfide bond</keyword>
<dbReference type="InterPro" id="IPR008979">
    <property type="entry name" value="Galactose-bd-like_sf"/>
</dbReference>
<geneLocation type="plasmid" evidence="5 6">
    <name>pPP1</name>
</geneLocation>
<evidence type="ECO:0000313" key="5">
    <source>
        <dbReference type="EMBL" id="BDD00830.1"/>
    </source>
</evidence>
<proteinExistence type="predicted"/>
<dbReference type="Pfam" id="PF02018">
    <property type="entry name" value="CBM_4_9"/>
    <property type="match status" value="1"/>
</dbReference>
<dbReference type="InterPro" id="IPR015943">
    <property type="entry name" value="WD40/YVTN_repeat-like_dom_sf"/>
</dbReference>
<dbReference type="Pfam" id="PF02368">
    <property type="entry name" value="Big_2"/>
    <property type="match status" value="1"/>
</dbReference>
<dbReference type="Gene3D" id="2.60.40.10">
    <property type="entry name" value="Immunoglobulins"/>
    <property type="match status" value="2"/>
</dbReference>
<evidence type="ECO:0000313" key="6">
    <source>
        <dbReference type="Proteomes" id="UP001354989"/>
    </source>
</evidence>
<dbReference type="Proteomes" id="UP001354989">
    <property type="component" value="Plasmid pPP1"/>
</dbReference>
<dbReference type="InterPro" id="IPR008964">
    <property type="entry name" value="Invasin/intimin_cell_adhesion"/>
</dbReference>
<gene>
    <name evidence="5" type="ORF">PEPS_31100</name>
</gene>
<dbReference type="PROSITE" id="PS50853">
    <property type="entry name" value="FN3"/>
    <property type="match status" value="2"/>
</dbReference>
<dbReference type="SUPFAM" id="SSF49373">
    <property type="entry name" value="Invasin/intimin cell-adhesion fragments"/>
    <property type="match status" value="1"/>
</dbReference>
<keyword evidence="1" id="KW-0378">Hydrolase</keyword>
<dbReference type="PANTHER" id="PTHR44170">
    <property type="entry name" value="PROTEIN SIDEKICK"/>
    <property type="match status" value="1"/>
</dbReference>
<dbReference type="NCBIfam" id="TIGR04183">
    <property type="entry name" value="Por_Secre_tail"/>
    <property type="match status" value="1"/>
</dbReference>
<dbReference type="CDD" id="cd15482">
    <property type="entry name" value="Sialidase_non-viral"/>
    <property type="match status" value="1"/>
</dbReference>
<dbReference type="InterPro" id="IPR003343">
    <property type="entry name" value="Big_2"/>
</dbReference>
<dbReference type="Pfam" id="PF00041">
    <property type="entry name" value="fn3"/>
    <property type="match status" value="2"/>
</dbReference>
<evidence type="ECO:0000256" key="1">
    <source>
        <dbReference type="ARBA" id="ARBA00022801"/>
    </source>
</evidence>
<evidence type="ECO:0000259" key="4">
    <source>
        <dbReference type="PROSITE" id="PS50853"/>
    </source>
</evidence>
<dbReference type="SUPFAM" id="SSF49785">
    <property type="entry name" value="Galactose-binding domain-like"/>
    <property type="match status" value="1"/>
</dbReference>
<dbReference type="InterPro" id="IPR013783">
    <property type="entry name" value="Ig-like_fold"/>
</dbReference>
<dbReference type="SMART" id="SM00060">
    <property type="entry name" value="FN3"/>
    <property type="match status" value="2"/>
</dbReference>
<dbReference type="EMBL" id="AP025293">
    <property type="protein sequence ID" value="BDD00830.1"/>
    <property type="molecule type" value="Genomic_DNA"/>
</dbReference>
<reference evidence="5 6" key="1">
    <citation type="submission" date="2021-12" db="EMBL/GenBank/DDBJ databases">
        <title>Genome sequencing of bacteria with rrn-lacking chromosome and rrn-plasmid.</title>
        <authorList>
            <person name="Anda M."/>
            <person name="Iwasaki W."/>
        </authorList>
    </citation>
    <scope>NUCLEOTIDE SEQUENCE [LARGE SCALE GENOMIC DNA]</scope>
    <source>
        <strain evidence="5 6">NBRC 101262</strain>
        <plasmid evidence="5 6">pPP1</plasmid>
    </source>
</reference>
<dbReference type="RefSeq" id="WP_338398091.1">
    <property type="nucleotide sequence ID" value="NZ_AP025293.1"/>
</dbReference>
<dbReference type="SMART" id="SM00635">
    <property type="entry name" value="BID_2"/>
    <property type="match status" value="1"/>
</dbReference>
<dbReference type="InterPro" id="IPR003305">
    <property type="entry name" value="CenC_carb-bd"/>
</dbReference>
<dbReference type="Gene3D" id="2.60.40.1080">
    <property type="match status" value="1"/>
</dbReference>
<name>A0ABM7VIP7_9BACT</name>
<keyword evidence="3" id="KW-0732">Signal</keyword>
<accession>A0ABM7VIP7</accession>
<feature type="domain" description="Fibronectin type-III" evidence="4">
    <location>
        <begin position="789"/>
        <end position="878"/>
    </location>
</feature>
<organism evidence="5 6">
    <name type="scientific">Persicobacter psychrovividus</name>
    <dbReference type="NCBI Taxonomy" id="387638"/>
    <lineage>
        <taxon>Bacteria</taxon>
        <taxon>Pseudomonadati</taxon>
        <taxon>Bacteroidota</taxon>
        <taxon>Cytophagia</taxon>
        <taxon>Cytophagales</taxon>
        <taxon>Persicobacteraceae</taxon>
        <taxon>Persicobacter</taxon>
    </lineage>
</organism>
<sequence>MKYHLLFLLLWISTYNAQAQWVSINPGAGGQVQDVVPSPNTPNHLLLASDMEGIYESTDNGESWHPKGSLKQNRVYSVAFTPGNTEKIYVGTVYGLEVSNDGGNSSELVEISRKKSVGAIAVDPFNENNILAGIGWRDDYDFANQFGMGTTGNGEIFRSTDGGQNWQVVQYTGNSQDRNVFTILYDAQNQGQVYMGTAQGIFKSTDGGATWSALTKPAGVAKNQGIALSPDGTKLYAVFLTSGNNGYLFATPTAEVTADSWIKASEGVKALDFWYPEVDPRSTGNQHKVLLSLRRTRSGLHEATFDWSGNSATYSFEIIWDGHEGYDNGWDIADPNPRYVHYTPANWDRAVWSTSNQTIFSADYANGTYSWNNKYSIPNYDIMVKAPTWGNSLWPCYQGRGTESTYSYDIAVHENYVIQGQGDNGPMESWDGGVSWSNVWHRASGGGSKGQNLSDVQAVTIGDADGTPTVLAQMTEGYGGAIGIGDGRLYGKKLTTHSPDDEWVFLAGGAEQKGGLPTGGADNVLRDVEVSPAKPERVFMFASNVGMFMVDDLGQAMEEGVANVVKISNGVLNNVKSVKKIAPHPTNPDIVYLNGSTGSQGVYKGERTGAGLEDWTWTKIYNGSSWDAEVTTWEYNGQVYVFYFGASSETGSDGSNYIGVLSLDEGESWTKVIDRQLVKTINEPSWYAQVAQDYRFTSKGGIVGYDDQIIVCYYDHRQQKTYGVYKGTIAGASVAWEEWTDNLYFGGFTSARMAADVNGQRHVWISSAGAGSWKRPIEDAGPLPDAPEAPKDLEGQAVGAGQINLSWTDQATNESGFRIERKEAGGDFQQVGVRSANVTSFSDKGLKPQTAYTYRVYAFNAGGQSSFSNESTATTLEGEACASSTLVSNGEFRLDIQDWVLYNEGEEEGLTASTFRVVNDAQMSGEEAAFIEIEKAGDGPQKIQFFSPLTADLEGGVTYRLTFLAKAEQARNIETNVFIAAPPWTGFLKEPTAITTQVEQYTFEFTPPTETTNVRVDFFLGNNTANVWIDEVAIRRKCLVEPPFGAPKPPSDLMATSGPQQVALQWYDNADNETGFRIERRTLNSAFEEVAALTADTDNYTDNDLLSETTYEYRIKAYNGTGSSYYSNLIQATTAVGSIPVTAVALEECPAELLEVGAMHQLTYILTPENATEQGVSWSSSDESVLTVSATGEVQAIAQGQATVTIMTVDGEQTDACTIEVKENPPLDNDAAHTDIKLYPNPVIAGELTIIAPAMTQGRVQIFDLTGRLQWQGRKERWVKGVYHIKSLPQSLKGLFFIHIQSENSHWTSRILIQ</sequence>
<dbReference type="Gene3D" id="2.130.10.10">
    <property type="entry name" value="YVTN repeat-like/Quinoprotein amine dehydrogenase"/>
    <property type="match status" value="3"/>
</dbReference>
<dbReference type="PANTHER" id="PTHR44170:SF56">
    <property type="entry name" value="FIBRONECTIN TYPE-III DOMAIN-CONTAINING PROTEIN"/>
    <property type="match status" value="1"/>
</dbReference>
<keyword evidence="5" id="KW-0614">Plasmid</keyword>
<dbReference type="SUPFAM" id="SSF110296">
    <property type="entry name" value="Oligoxyloglucan reducing end-specific cellobiohydrolase"/>
    <property type="match status" value="1"/>
</dbReference>
<evidence type="ECO:0000256" key="3">
    <source>
        <dbReference type="SAM" id="SignalP"/>
    </source>
</evidence>
<dbReference type="InterPro" id="IPR036116">
    <property type="entry name" value="FN3_sf"/>
</dbReference>
<keyword evidence="6" id="KW-1185">Reference proteome</keyword>
<feature type="signal peptide" evidence="3">
    <location>
        <begin position="1"/>
        <end position="19"/>
    </location>
</feature>